<keyword evidence="6" id="KW-1185">Reference proteome</keyword>
<accession>A0A197K7H8</accession>
<protein>
    <recommendedName>
        <fullName evidence="3">Carboxylic ester hydrolase</fullName>
        <ecNumber evidence="3">3.1.1.-</ecNumber>
    </recommendedName>
</protein>
<dbReference type="GO" id="GO:0016787">
    <property type="term" value="F:hydrolase activity"/>
    <property type="evidence" value="ECO:0007669"/>
    <property type="project" value="UniProtKB-KW"/>
</dbReference>
<sequence length="439" mass="48578">MLYLHGGGFANYSGSVIMFEPGNMVSRGGVVVVTINYRLGHLGWFEDTSSWSRSTIPGNQAFRDQILALQWVQKNIASFGGDPKRVTVFGESAGATSIRALLSAPSTFDLYQSVIGESDPINIPYHTPQSAAKLTNYLMVSLGCNPGNIACARGKSTNEILEASMKADQLVLNDDTWTTFGLVERPTTDGDLIPADFSTLVKSRRYNTKANIMWGTTKDEAGFYVPLYFPNPIPISGAAGALEVIFDKNRTEVIMNSSYFALPPSNTDAVRDAFTLFETDYFWLCPLQYLSRQMAAHKPTYNFRFSRGRDTPLVGNNYCSSSTGRVCHSADIQPVFASGASVPGYSQTGDDARFARQVVDRLTTFAKTGNPNPQPDLVGVENRNPDVASVRWEQYGNENSVLDLNVQSRMVNNLEAATCKWMDDVFLYDFWIRIPNNIR</sequence>
<name>A0A197K7H8_9FUNG</name>
<dbReference type="InterPro" id="IPR019826">
    <property type="entry name" value="Carboxylesterase_B_AS"/>
</dbReference>
<dbReference type="Proteomes" id="UP000078512">
    <property type="component" value="Unassembled WGS sequence"/>
</dbReference>
<evidence type="ECO:0000256" key="1">
    <source>
        <dbReference type="ARBA" id="ARBA00005964"/>
    </source>
</evidence>
<dbReference type="Gene3D" id="3.40.50.1820">
    <property type="entry name" value="alpha/beta hydrolase"/>
    <property type="match status" value="1"/>
</dbReference>
<gene>
    <name evidence="5" type="ORF">K457DRAFT_123278</name>
</gene>
<dbReference type="PANTHER" id="PTHR45570:SF2">
    <property type="entry name" value="ACETYLCHOLINESTERASE 1-LIKE"/>
    <property type="match status" value="1"/>
</dbReference>
<evidence type="ECO:0000256" key="3">
    <source>
        <dbReference type="RuleBase" id="RU361235"/>
    </source>
</evidence>
<comment type="similarity">
    <text evidence="1 3">Belongs to the type-B carboxylesterase/lipase family.</text>
</comment>
<dbReference type="PROSITE" id="PS00122">
    <property type="entry name" value="CARBOXYLESTERASE_B_1"/>
    <property type="match status" value="1"/>
</dbReference>
<feature type="domain" description="Carboxylesterase type B" evidence="4">
    <location>
        <begin position="1"/>
        <end position="420"/>
    </location>
</feature>
<dbReference type="EMBL" id="KV442024">
    <property type="protein sequence ID" value="OAQ32656.1"/>
    <property type="molecule type" value="Genomic_DNA"/>
</dbReference>
<dbReference type="STRING" id="1314771.A0A197K7H8"/>
<evidence type="ECO:0000259" key="4">
    <source>
        <dbReference type="Pfam" id="PF00135"/>
    </source>
</evidence>
<dbReference type="AlphaFoldDB" id="A0A197K7H8"/>
<dbReference type="Pfam" id="PF00135">
    <property type="entry name" value="COesterase"/>
    <property type="match status" value="1"/>
</dbReference>
<dbReference type="SUPFAM" id="SSF53474">
    <property type="entry name" value="alpha/beta-Hydrolases"/>
    <property type="match status" value="1"/>
</dbReference>
<dbReference type="InterPro" id="IPR002018">
    <property type="entry name" value="CarbesteraseB"/>
</dbReference>
<organism evidence="5 6">
    <name type="scientific">Linnemannia elongata AG-77</name>
    <dbReference type="NCBI Taxonomy" id="1314771"/>
    <lineage>
        <taxon>Eukaryota</taxon>
        <taxon>Fungi</taxon>
        <taxon>Fungi incertae sedis</taxon>
        <taxon>Mucoromycota</taxon>
        <taxon>Mortierellomycotina</taxon>
        <taxon>Mortierellomycetes</taxon>
        <taxon>Mortierellales</taxon>
        <taxon>Mortierellaceae</taxon>
        <taxon>Linnemannia</taxon>
    </lineage>
</organism>
<dbReference type="PANTHER" id="PTHR45570">
    <property type="entry name" value="CARBOXYLIC ESTER HYDROLASE"/>
    <property type="match status" value="1"/>
</dbReference>
<evidence type="ECO:0000313" key="5">
    <source>
        <dbReference type="EMBL" id="OAQ32656.1"/>
    </source>
</evidence>
<dbReference type="EC" id="3.1.1.-" evidence="3"/>
<evidence type="ECO:0000256" key="2">
    <source>
        <dbReference type="ARBA" id="ARBA00022801"/>
    </source>
</evidence>
<proteinExistence type="inferred from homology"/>
<dbReference type="InterPro" id="IPR029058">
    <property type="entry name" value="AB_hydrolase_fold"/>
</dbReference>
<dbReference type="OrthoDB" id="408631at2759"/>
<reference evidence="5 6" key="1">
    <citation type="submission" date="2016-05" db="EMBL/GenBank/DDBJ databases">
        <title>Genome sequencing reveals origins of a unique bacterial endosymbiosis in the earliest lineages of terrestrial Fungi.</title>
        <authorList>
            <consortium name="DOE Joint Genome Institute"/>
            <person name="Uehling J."/>
            <person name="Gryganskyi A."/>
            <person name="Hameed K."/>
            <person name="Tschaplinski T."/>
            <person name="Misztal P."/>
            <person name="Wu S."/>
            <person name="Desiro A."/>
            <person name="Vande Pol N."/>
            <person name="Du Z.-Y."/>
            <person name="Zienkiewicz A."/>
            <person name="Zienkiewicz K."/>
            <person name="Morin E."/>
            <person name="Tisserant E."/>
            <person name="Splivallo R."/>
            <person name="Hainaut M."/>
            <person name="Henrissat B."/>
            <person name="Ohm R."/>
            <person name="Kuo A."/>
            <person name="Yan J."/>
            <person name="Lipzen A."/>
            <person name="Nolan M."/>
            <person name="Labutti K."/>
            <person name="Barry K."/>
            <person name="Goldstein A."/>
            <person name="Labbe J."/>
            <person name="Schadt C."/>
            <person name="Tuskan G."/>
            <person name="Grigoriev I."/>
            <person name="Martin F."/>
            <person name="Vilgalys R."/>
            <person name="Bonito G."/>
        </authorList>
    </citation>
    <scope>NUCLEOTIDE SEQUENCE [LARGE SCALE GENOMIC DNA]</scope>
    <source>
        <strain evidence="5 6">AG-77</strain>
    </source>
</reference>
<evidence type="ECO:0000313" key="6">
    <source>
        <dbReference type="Proteomes" id="UP000078512"/>
    </source>
</evidence>
<keyword evidence="2 3" id="KW-0378">Hydrolase</keyword>